<dbReference type="InterPro" id="IPR056639">
    <property type="entry name" value="DUF7737"/>
</dbReference>
<evidence type="ECO:0000256" key="1">
    <source>
        <dbReference type="SAM" id="Coils"/>
    </source>
</evidence>
<dbReference type="EMBL" id="VSFF01000009">
    <property type="protein sequence ID" value="TYC12306.1"/>
    <property type="molecule type" value="Genomic_DNA"/>
</dbReference>
<proteinExistence type="predicted"/>
<feature type="domain" description="DUF4132" evidence="2">
    <location>
        <begin position="429"/>
        <end position="597"/>
    </location>
</feature>
<evidence type="ECO:0000259" key="3">
    <source>
        <dbReference type="Pfam" id="PF24879"/>
    </source>
</evidence>
<dbReference type="Pfam" id="PF13569">
    <property type="entry name" value="DUF4132"/>
    <property type="match status" value="1"/>
</dbReference>
<gene>
    <name evidence="4" type="ORF">FXF65_23890</name>
</gene>
<dbReference type="AlphaFoldDB" id="A0A5D0U3R1"/>
<feature type="coiled-coil region" evidence="1">
    <location>
        <begin position="53"/>
        <end position="80"/>
    </location>
</feature>
<organism evidence="4 5">
    <name type="scientific">Actinomadura syzygii</name>
    <dbReference type="NCBI Taxonomy" id="1427538"/>
    <lineage>
        <taxon>Bacteria</taxon>
        <taxon>Bacillati</taxon>
        <taxon>Actinomycetota</taxon>
        <taxon>Actinomycetes</taxon>
        <taxon>Streptosporangiales</taxon>
        <taxon>Thermomonosporaceae</taxon>
        <taxon>Actinomadura</taxon>
    </lineage>
</organism>
<keyword evidence="1" id="KW-0175">Coiled coil</keyword>
<name>A0A5D0U3R1_9ACTN</name>
<evidence type="ECO:0000313" key="5">
    <source>
        <dbReference type="Proteomes" id="UP000322634"/>
    </source>
</evidence>
<dbReference type="Proteomes" id="UP000322634">
    <property type="component" value="Unassembled WGS sequence"/>
</dbReference>
<sequence>MLHDTLAAEARADDGLDDIRLAALDRSRPLLSVLERQWANVWTTEAAARAGGYEEYLRVKEALQDEFDRLLAACAEADARAAVLALTLAARHNEAVFWTHGDAMRDTAAKAVGWTPGESAVLLDCVTEGSWHAGSLGIALSAAERLDGDGLLEVADRVRAAERALEGASVPIAERTGVEGRLRALAARLDEARIPDGLIPPYDPWGAALRDLAERGPEVEVARLLRHLASLSSPRPSQKWRRACVALTDAADARDAVAETLRALAEDPPLSYQEHGSHADYYYLVHQRHGNLARGLLWAAALTGGPEAVRRLGALALRAGAPGGDVDDGLKVAGAAINALAACGDGALEALWPLQTKIKNRALRKQVETALQAAAERQGITKAQLVERSVPSHGLGVHGAVERTLGEHTARIAVQDAATVRLTFTAASGRTSRTAPAAVKAGFPDELKELKALAKEVRATLSTERARVESLMSEDRAWPYGEWRKHYRDHPVTGVLVRGLIWEFEDARGDWHAVLGAPEGDFARVRLWHPIRAAVDEVRAWRERVAEEQVRQPFKQAFREIYLLTPAEEETATYSNRFAAHVVRYRRLYALFKERGWQSNFLGGYEGGYDGEARGEFGGGGWRACFHHEPVENADWGPEHATTDQVRFERRTGRTARSWREVPLADVPPLVFSEAMRDVDLFVGVTSIAADPEWVDRGEDRFAAYWRETTFGELTASAEVRREALERVLPRTRIAARCALDGRYLVVRGELRTYRIHLGSANVLMEPDDAYLCIVQGRGGQGKVFLPFEDERLSLILSKAFLLAADDRIEDESILRQIKRGA</sequence>
<dbReference type="Pfam" id="PF24879">
    <property type="entry name" value="DUF7737"/>
    <property type="match status" value="1"/>
</dbReference>
<reference evidence="4 5" key="1">
    <citation type="submission" date="2019-08" db="EMBL/GenBank/DDBJ databases">
        <title>Actinomadura sp. nov. CYP1-5 isolated from mountain soil.</title>
        <authorList>
            <person name="Songsumanus A."/>
            <person name="Kuncharoen N."/>
            <person name="Kudo T."/>
            <person name="Yuki M."/>
            <person name="Igarashi Y."/>
            <person name="Tanasupawat S."/>
        </authorList>
    </citation>
    <scope>NUCLEOTIDE SEQUENCE [LARGE SCALE GENOMIC DNA]</scope>
    <source>
        <strain evidence="4 5">GKU157</strain>
    </source>
</reference>
<comment type="caution">
    <text evidence="4">The sequence shown here is derived from an EMBL/GenBank/DDBJ whole genome shotgun (WGS) entry which is preliminary data.</text>
</comment>
<evidence type="ECO:0000259" key="2">
    <source>
        <dbReference type="Pfam" id="PF13569"/>
    </source>
</evidence>
<dbReference type="OrthoDB" id="9763697at2"/>
<protein>
    <submittedName>
        <fullName evidence="4">DUF4132 domain-containing protein</fullName>
    </submittedName>
</protein>
<feature type="domain" description="DUF7737" evidence="3">
    <location>
        <begin position="718"/>
        <end position="818"/>
    </location>
</feature>
<dbReference type="InterPro" id="IPR025406">
    <property type="entry name" value="DUF4132"/>
</dbReference>
<accession>A0A5D0U3R1</accession>
<keyword evidence="5" id="KW-1185">Reference proteome</keyword>
<evidence type="ECO:0000313" key="4">
    <source>
        <dbReference type="EMBL" id="TYC12306.1"/>
    </source>
</evidence>
<dbReference type="RefSeq" id="WP_148352248.1">
    <property type="nucleotide sequence ID" value="NZ_JBHSBF010000012.1"/>
</dbReference>